<dbReference type="InterPro" id="IPR002016">
    <property type="entry name" value="Haem_peroxidase"/>
</dbReference>
<dbReference type="Gene3D" id="1.10.420.10">
    <property type="entry name" value="Peroxidase, domain 2"/>
    <property type="match status" value="1"/>
</dbReference>
<keyword evidence="5" id="KW-1185">Reference proteome</keyword>
<sequence>MNYYDSISLATSNKSLKRRGFCSKFSNEKQKKSAEAGIVNASENSSNKPEKTCKSINDNTTLIEMHPGSRKTFDLGYYNQVVKRRGLFTSDSQLLVNSVTKSGEPIASRVASEILCSNCNAYGENGKN</sequence>
<gene>
    <name evidence="4" type="ORF">Ahy_B04g072274</name>
</gene>
<protein>
    <recommendedName>
        <fullName evidence="3">Plant heme peroxidase family profile domain-containing protein</fullName>
    </recommendedName>
</protein>
<dbReference type="PROSITE" id="PS50873">
    <property type="entry name" value="PEROXIDASE_4"/>
    <property type="match status" value="1"/>
</dbReference>
<comment type="caution">
    <text evidence="4">The sequence shown here is derived from an EMBL/GenBank/DDBJ whole genome shotgun (WGS) entry which is preliminary data.</text>
</comment>
<name>A0A444ZMW4_ARAHY</name>
<evidence type="ECO:0000313" key="5">
    <source>
        <dbReference type="Proteomes" id="UP000289738"/>
    </source>
</evidence>
<proteinExistence type="inferred from homology"/>
<dbReference type="STRING" id="3818.A0A444ZMW4"/>
<evidence type="ECO:0000256" key="2">
    <source>
        <dbReference type="SAM" id="MobiDB-lite"/>
    </source>
</evidence>
<evidence type="ECO:0000256" key="1">
    <source>
        <dbReference type="RuleBase" id="RU004241"/>
    </source>
</evidence>
<dbReference type="InterPro" id="IPR010255">
    <property type="entry name" value="Haem_peroxidase_sf"/>
</dbReference>
<evidence type="ECO:0000313" key="4">
    <source>
        <dbReference type="EMBL" id="RYR15508.1"/>
    </source>
</evidence>
<comment type="similarity">
    <text evidence="1">Belongs to the peroxidase family.</text>
</comment>
<dbReference type="GO" id="GO:0020037">
    <property type="term" value="F:heme binding"/>
    <property type="evidence" value="ECO:0007669"/>
    <property type="project" value="InterPro"/>
</dbReference>
<dbReference type="Pfam" id="PF00141">
    <property type="entry name" value="peroxidase"/>
    <property type="match status" value="1"/>
</dbReference>
<dbReference type="SUPFAM" id="SSF48113">
    <property type="entry name" value="Heme-dependent peroxidases"/>
    <property type="match status" value="1"/>
</dbReference>
<dbReference type="Proteomes" id="UP000289738">
    <property type="component" value="Chromosome B04"/>
</dbReference>
<dbReference type="EMBL" id="SDMP01000014">
    <property type="protein sequence ID" value="RYR15508.1"/>
    <property type="molecule type" value="Genomic_DNA"/>
</dbReference>
<dbReference type="GO" id="GO:0006979">
    <property type="term" value="P:response to oxidative stress"/>
    <property type="evidence" value="ECO:0007669"/>
    <property type="project" value="InterPro"/>
</dbReference>
<evidence type="ECO:0000259" key="3">
    <source>
        <dbReference type="PROSITE" id="PS50873"/>
    </source>
</evidence>
<feature type="domain" description="Plant heme peroxidase family profile" evidence="3">
    <location>
        <begin position="1"/>
        <end position="128"/>
    </location>
</feature>
<accession>A0A444ZMW4</accession>
<dbReference type="AlphaFoldDB" id="A0A444ZMW4"/>
<dbReference type="GO" id="GO:0004601">
    <property type="term" value="F:peroxidase activity"/>
    <property type="evidence" value="ECO:0007669"/>
    <property type="project" value="InterPro"/>
</dbReference>
<reference evidence="4 5" key="1">
    <citation type="submission" date="2019-01" db="EMBL/GenBank/DDBJ databases">
        <title>Sequencing of cultivated peanut Arachis hypogaea provides insights into genome evolution and oil improvement.</title>
        <authorList>
            <person name="Chen X."/>
        </authorList>
    </citation>
    <scope>NUCLEOTIDE SEQUENCE [LARGE SCALE GENOMIC DNA]</scope>
    <source>
        <strain evidence="5">cv. Fuhuasheng</strain>
        <tissue evidence="4">Leaves</tissue>
    </source>
</reference>
<feature type="region of interest" description="Disordered" evidence="2">
    <location>
        <begin position="33"/>
        <end position="54"/>
    </location>
</feature>
<organism evidence="4 5">
    <name type="scientific">Arachis hypogaea</name>
    <name type="common">Peanut</name>
    <dbReference type="NCBI Taxonomy" id="3818"/>
    <lineage>
        <taxon>Eukaryota</taxon>
        <taxon>Viridiplantae</taxon>
        <taxon>Streptophyta</taxon>
        <taxon>Embryophyta</taxon>
        <taxon>Tracheophyta</taxon>
        <taxon>Spermatophyta</taxon>
        <taxon>Magnoliopsida</taxon>
        <taxon>eudicotyledons</taxon>
        <taxon>Gunneridae</taxon>
        <taxon>Pentapetalae</taxon>
        <taxon>rosids</taxon>
        <taxon>fabids</taxon>
        <taxon>Fabales</taxon>
        <taxon>Fabaceae</taxon>
        <taxon>Papilionoideae</taxon>
        <taxon>50 kb inversion clade</taxon>
        <taxon>dalbergioids sensu lato</taxon>
        <taxon>Dalbergieae</taxon>
        <taxon>Pterocarpus clade</taxon>
        <taxon>Arachis</taxon>
    </lineage>
</organism>